<feature type="domain" description="N-acetyltransferase" evidence="3">
    <location>
        <begin position="3"/>
        <end position="146"/>
    </location>
</feature>
<sequence>MEITVRQAVIEDALAIQKLNADSLHYEYPLESTLTKLRAALENERMRVYVAVYKNEVIGYVHAQDYDVLYAGHCKDVLGLATAKKCQRMGVGTMLMNAVEAWAKETGADCVRLVSGAGRTEAHQFYRACGYDGGKQQINFKKQLGD</sequence>
<dbReference type="PANTHER" id="PTHR43877">
    <property type="entry name" value="AMINOALKYLPHOSPHONATE N-ACETYLTRANSFERASE-RELATED-RELATED"/>
    <property type="match status" value="1"/>
</dbReference>
<dbReference type="AlphaFoldDB" id="A0A318L495"/>
<dbReference type="SUPFAM" id="SSF55729">
    <property type="entry name" value="Acyl-CoA N-acyltransferases (Nat)"/>
    <property type="match status" value="1"/>
</dbReference>
<organism evidence="4 5">
    <name type="scientific">Dielma fastidiosa</name>
    <dbReference type="NCBI Taxonomy" id="1034346"/>
    <lineage>
        <taxon>Bacteria</taxon>
        <taxon>Bacillati</taxon>
        <taxon>Bacillota</taxon>
        <taxon>Erysipelotrichia</taxon>
        <taxon>Erysipelotrichales</taxon>
        <taxon>Erysipelotrichaceae</taxon>
        <taxon>Dielma</taxon>
    </lineage>
</organism>
<evidence type="ECO:0000313" key="4">
    <source>
        <dbReference type="EMBL" id="PXX76036.1"/>
    </source>
</evidence>
<name>A0A318L495_9FIRM</name>
<dbReference type="Proteomes" id="UP000247612">
    <property type="component" value="Unassembled WGS sequence"/>
</dbReference>
<dbReference type="CDD" id="cd04301">
    <property type="entry name" value="NAT_SF"/>
    <property type="match status" value="1"/>
</dbReference>
<dbReference type="RefSeq" id="WP_022939341.1">
    <property type="nucleotide sequence ID" value="NZ_CABKRQ010000009.1"/>
</dbReference>
<proteinExistence type="predicted"/>
<evidence type="ECO:0000256" key="2">
    <source>
        <dbReference type="ARBA" id="ARBA00023315"/>
    </source>
</evidence>
<keyword evidence="4" id="KW-0687">Ribonucleoprotein</keyword>
<dbReference type="STRING" id="1034346.GCA_000313565_03065"/>
<dbReference type="PROSITE" id="PS51186">
    <property type="entry name" value="GNAT"/>
    <property type="match status" value="1"/>
</dbReference>
<dbReference type="PANTHER" id="PTHR43877:SF2">
    <property type="entry name" value="AMINOALKYLPHOSPHONATE N-ACETYLTRANSFERASE-RELATED"/>
    <property type="match status" value="1"/>
</dbReference>
<dbReference type="InterPro" id="IPR016181">
    <property type="entry name" value="Acyl_CoA_acyltransferase"/>
</dbReference>
<dbReference type="GO" id="GO:0005840">
    <property type="term" value="C:ribosome"/>
    <property type="evidence" value="ECO:0007669"/>
    <property type="project" value="UniProtKB-KW"/>
</dbReference>
<keyword evidence="1" id="KW-0808">Transferase</keyword>
<dbReference type="Gene3D" id="3.40.630.30">
    <property type="match status" value="1"/>
</dbReference>
<evidence type="ECO:0000313" key="5">
    <source>
        <dbReference type="Proteomes" id="UP000247612"/>
    </source>
</evidence>
<dbReference type="InterPro" id="IPR000182">
    <property type="entry name" value="GNAT_dom"/>
</dbReference>
<dbReference type="Pfam" id="PF00583">
    <property type="entry name" value="Acetyltransf_1"/>
    <property type="match status" value="1"/>
</dbReference>
<dbReference type="GeneID" id="94441857"/>
<keyword evidence="4" id="KW-0689">Ribosomal protein</keyword>
<evidence type="ECO:0000256" key="1">
    <source>
        <dbReference type="ARBA" id="ARBA00022679"/>
    </source>
</evidence>
<accession>A0A318L495</accession>
<protein>
    <submittedName>
        <fullName evidence="4">Ribosomal protein S18 acetylase RimI-like enzyme</fullName>
    </submittedName>
</protein>
<dbReference type="OrthoDB" id="360261at2"/>
<dbReference type="InterPro" id="IPR050832">
    <property type="entry name" value="Bact_Acetyltransf"/>
</dbReference>
<dbReference type="EMBL" id="QJKH01000015">
    <property type="protein sequence ID" value="PXX76036.1"/>
    <property type="molecule type" value="Genomic_DNA"/>
</dbReference>
<dbReference type="GO" id="GO:0016747">
    <property type="term" value="F:acyltransferase activity, transferring groups other than amino-acyl groups"/>
    <property type="evidence" value="ECO:0007669"/>
    <property type="project" value="InterPro"/>
</dbReference>
<comment type="caution">
    <text evidence="4">The sequence shown here is derived from an EMBL/GenBank/DDBJ whole genome shotgun (WGS) entry which is preliminary data.</text>
</comment>
<keyword evidence="5" id="KW-1185">Reference proteome</keyword>
<reference evidence="4 5" key="1">
    <citation type="submission" date="2018-05" db="EMBL/GenBank/DDBJ databases">
        <title>Genomic Encyclopedia of Type Strains, Phase IV (KMG-IV): sequencing the most valuable type-strain genomes for metagenomic binning, comparative biology and taxonomic classification.</title>
        <authorList>
            <person name="Goeker M."/>
        </authorList>
    </citation>
    <scope>NUCLEOTIDE SEQUENCE [LARGE SCALE GENOMIC DNA]</scope>
    <source>
        <strain evidence="4 5">JC118</strain>
    </source>
</reference>
<evidence type="ECO:0000259" key="3">
    <source>
        <dbReference type="PROSITE" id="PS51186"/>
    </source>
</evidence>
<gene>
    <name evidence="4" type="ORF">DES51_11513</name>
</gene>
<keyword evidence="2" id="KW-0012">Acyltransferase</keyword>